<dbReference type="InterPro" id="IPR018060">
    <property type="entry name" value="HTH_AraC"/>
</dbReference>
<dbReference type="InterPro" id="IPR011006">
    <property type="entry name" value="CheY-like_superfamily"/>
</dbReference>
<dbReference type="InterPro" id="IPR041522">
    <property type="entry name" value="CdaR_GGDEF"/>
</dbReference>
<accession>A0A5S5C8I9</accession>
<keyword evidence="1" id="KW-0805">Transcription regulation</keyword>
<dbReference type="PRINTS" id="PR00032">
    <property type="entry name" value="HTHARAC"/>
</dbReference>
<dbReference type="AlphaFoldDB" id="A0A5S5C8I9"/>
<dbReference type="PANTHER" id="PTHR43280">
    <property type="entry name" value="ARAC-FAMILY TRANSCRIPTIONAL REGULATOR"/>
    <property type="match status" value="1"/>
</dbReference>
<dbReference type="PANTHER" id="PTHR43280:SF10">
    <property type="entry name" value="REGULATORY PROTEIN POCR"/>
    <property type="match status" value="1"/>
</dbReference>
<evidence type="ECO:0000256" key="2">
    <source>
        <dbReference type="ARBA" id="ARBA00023125"/>
    </source>
</evidence>
<dbReference type="InterPro" id="IPR009057">
    <property type="entry name" value="Homeodomain-like_sf"/>
</dbReference>
<dbReference type="GO" id="GO:0000160">
    <property type="term" value="P:phosphorelay signal transduction system"/>
    <property type="evidence" value="ECO:0007669"/>
    <property type="project" value="InterPro"/>
</dbReference>
<feature type="modified residue" description="4-aspartylphosphate" evidence="4">
    <location>
        <position position="54"/>
    </location>
</feature>
<dbReference type="OrthoDB" id="159632at2"/>
<dbReference type="Pfam" id="PF12833">
    <property type="entry name" value="HTH_18"/>
    <property type="match status" value="1"/>
</dbReference>
<dbReference type="SMART" id="SM00342">
    <property type="entry name" value="HTH_ARAC"/>
    <property type="match status" value="1"/>
</dbReference>
<dbReference type="Proteomes" id="UP000323257">
    <property type="component" value="Unassembled WGS sequence"/>
</dbReference>
<dbReference type="CDD" id="cd17536">
    <property type="entry name" value="REC_YesN-like"/>
    <property type="match status" value="1"/>
</dbReference>
<dbReference type="SUPFAM" id="SSF46689">
    <property type="entry name" value="Homeodomain-like"/>
    <property type="match status" value="2"/>
</dbReference>
<feature type="domain" description="HTH araC/xylS-type" evidence="5">
    <location>
        <begin position="429"/>
        <end position="527"/>
    </location>
</feature>
<dbReference type="GO" id="GO:0043565">
    <property type="term" value="F:sequence-specific DNA binding"/>
    <property type="evidence" value="ECO:0007669"/>
    <property type="project" value="InterPro"/>
</dbReference>
<name>A0A5S5C8I9_9BACL</name>
<dbReference type="EMBL" id="VNHS01000004">
    <property type="protein sequence ID" value="TYP75499.1"/>
    <property type="molecule type" value="Genomic_DNA"/>
</dbReference>
<feature type="domain" description="Response regulatory" evidence="6">
    <location>
        <begin position="2"/>
        <end position="119"/>
    </location>
</feature>
<keyword evidence="2" id="KW-0238">DNA-binding</keyword>
<dbReference type="PROSITE" id="PS01124">
    <property type="entry name" value="HTH_ARAC_FAMILY_2"/>
    <property type="match status" value="1"/>
</dbReference>
<dbReference type="InterPro" id="IPR018062">
    <property type="entry name" value="HTH_AraC-typ_CS"/>
</dbReference>
<dbReference type="SMART" id="SM00448">
    <property type="entry name" value="REC"/>
    <property type="match status" value="1"/>
</dbReference>
<comment type="caution">
    <text evidence="7">The sequence shown here is derived from an EMBL/GenBank/DDBJ whole genome shotgun (WGS) entry which is preliminary data.</text>
</comment>
<dbReference type="Gene3D" id="1.10.10.60">
    <property type="entry name" value="Homeodomain-like"/>
    <property type="match status" value="2"/>
</dbReference>
<evidence type="ECO:0000256" key="4">
    <source>
        <dbReference type="PROSITE-ProRule" id="PRU00169"/>
    </source>
</evidence>
<keyword evidence="4" id="KW-0597">Phosphoprotein</keyword>
<dbReference type="Pfam" id="PF17853">
    <property type="entry name" value="GGDEF_2"/>
    <property type="match status" value="1"/>
</dbReference>
<evidence type="ECO:0000313" key="7">
    <source>
        <dbReference type="EMBL" id="TYP75499.1"/>
    </source>
</evidence>
<evidence type="ECO:0000259" key="5">
    <source>
        <dbReference type="PROSITE" id="PS01124"/>
    </source>
</evidence>
<dbReference type="SUPFAM" id="SSF52172">
    <property type="entry name" value="CheY-like"/>
    <property type="match status" value="1"/>
</dbReference>
<proteinExistence type="predicted"/>
<organism evidence="7 8">
    <name type="scientific">Paenibacillus methanolicus</name>
    <dbReference type="NCBI Taxonomy" id="582686"/>
    <lineage>
        <taxon>Bacteria</taxon>
        <taxon>Bacillati</taxon>
        <taxon>Bacillota</taxon>
        <taxon>Bacilli</taxon>
        <taxon>Bacillales</taxon>
        <taxon>Paenibacillaceae</taxon>
        <taxon>Paenibacillus</taxon>
    </lineage>
</organism>
<dbReference type="GO" id="GO:0003700">
    <property type="term" value="F:DNA-binding transcription factor activity"/>
    <property type="evidence" value="ECO:0007669"/>
    <property type="project" value="InterPro"/>
</dbReference>
<evidence type="ECO:0000256" key="3">
    <source>
        <dbReference type="ARBA" id="ARBA00023163"/>
    </source>
</evidence>
<dbReference type="InterPro" id="IPR001789">
    <property type="entry name" value="Sig_transdc_resp-reg_receiver"/>
</dbReference>
<dbReference type="RefSeq" id="WP_148929431.1">
    <property type="nucleotide sequence ID" value="NZ_VNHS01000004.1"/>
</dbReference>
<dbReference type="PROSITE" id="PS50110">
    <property type="entry name" value="RESPONSE_REGULATORY"/>
    <property type="match status" value="1"/>
</dbReference>
<dbReference type="InterPro" id="IPR020449">
    <property type="entry name" value="Tscrpt_reg_AraC-type_HTH"/>
</dbReference>
<evidence type="ECO:0000259" key="6">
    <source>
        <dbReference type="PROSITE" id="PS50110"/>
    </source>
</evidence>
<dbReference type="Gene3D" id="3.40.50.2300">
    <property type="match status" value="1"/>
</dbReference>
<keyword evidence="8" id="KW-1185">Reference proteome</keyword>
<dbReference type="PROSITE" id="PS00041">
    <property type="entry name" value="HTH_ARAC_FAMILY_1"/>
    <property type="match status" value="1"/>
</dbReference>
<sequence length="532" mass="59334">MKALIIDDEKHVREAVKLLVDWEAHGIGTVLEASDGAAATATIMAERPEIIFTDMMMPNMGGVELLAWTARHAPESKVIVISGHDDFEFVRQTLKHGGIDYILKPIDPAQLAAALGGAIASWQADEEARRRDQHHGSQIHQLKPVYLEQFLSSLVTDPGASSGAAETLRQEFGLGGAPTRGRIALLSLEPASDAIRQKFAAGWDLLYFALLNICNEFLRERRIGYAFRCRGSEGEIALLFWGEAEDAAGVLAEIDAAIRRTLKTRFAFGIGDHAALPAELGMSYRQARTALARRNLLDAGAWCHRYAGTTAKTDAPLFNDYEERVRYAVQSGQPVQAEAAIAPWFDAMRAAEWISPEQLQLWWQEIAVAKSVWLRERKLARDGGATALQLPADEKGAFDLSAWQRLVLDEVGEAALACSDERQTHGSIHDIAKYIEQFAHEDISLQTIASRFFLSREYISRKFKQVMNENVSDYVTRVRIERAKALLASPQLRISQVSEKCGFQDEKYFSKVFKKQTGCSPGEYRKQIQERV</sequence>
<keyword evidence="3" id="KW-0804">Transcription</keyword>
<evidence type="ECO:0000313" key="8">
    <source>
        <dbReference type="Proteomes" id="UP000323257"/>
    </source>
</evidence>
<evidence type="ECO:0000256" key="1">
    <source>
        <dbReference type="ARBA" id="ARBA00023015"/>
    </source>
</evidence>
<protein>
    <submittedName>
        <fullName evidence="7">Two-component system response regulator YesN</fullName>
    </submittedName>
</protein>
<reference evidence="7 8" key="1">
    <citation type="submission" date="2019-07" db="EMBL/GenBank/DDBJ databases">
        <title>Genomic Encyclopedia of Type Strains, Phase III (KMG-III): the genomes of soil and plant-associated and newly described type strains.</title>
        <authorList>
            <person name="Whitman W."/>
        </authorList>
    </citation>
    <scope>NUCLEOTIDE SEQUENCE [LARGE SCALE GENOMIC DNA]</scope>
    <source>
        <strain evidence="7 8">BL24</strain>
    </source>
</reference>
<gene>
    <name evidence="7" type="ORF">BCM02_104176</name>
</gene>
<dbReference type="Pfam" id="PF00072">
    <property type="entry name" value="Response_reg"/>
    <property type="match status" value="1"/>
</dbReference>